<dbReference type="GO" id="GO:0000184">
    <property type="term" value="P:nuclear-transcribed mRNA catabolic process, nonsense-mediated decay"/>
    <property type="evidence" value="ECO:0007669"/>
    <property type="project" value="InterPro"/>
</dbReference>
<sequence length="851" mass="93112">MQLVDWLKNLTVRFLINLPHSELTSVSRLCFQVEEAQWYYEDFVRPLEAASGNNLPHLSLKEFCLLIFKNCPLTNCFTEEQHIAAYETFLAYKVRVPVRGAILLDESMERAVLVRGWKKGANWSFPRGKINKDEKDLTCAIREVYEETGFDIRAAGLVPQDEDQAKYIDVTMREQHMRLFVFRNVPLNTHFEPRTRKEISKIEWYNLKDLPGYSKKNKGAHHDLAHEALQANKFYMVAPFLGPLKKWIAQQRRNEAGLPALTSADHTQAAESDFAPGEDRIQANDKSAELRQLLNIGAVPQTATLPPNVQPGPQQIALLSPGNAQVRPQQQQLPLLPHFFGHASNQHPSMSQFVQQGPPRDPFAPATYSYGPPPGIQHPPHGIPAHLQNSGTFPQQPNTSLAGPGMLTPSGLRSSQVQTQVQGFPQEGSQQQQFMRPQSIHASHEEPSAMLAAPKASDLPAPRLNAHSMRLLEAFKQAPAQPGSAFTAQQAHQANTHQTRLLDLFRSPVQTPATANTPSGIAPQEVPVAVTRPAGVQERKTTVNEFTRTLPSKPRKLSDQPASAPVELPATPVTAASFQAQHAQRNHASKPQKSAEHTKANPRSNGHSESSQQSQHRRGNSSGETKQASRTSTGAKNPRTKNTTEVAKPQSFTILARPGSKEGSTPSPGLSPQILKRPSEETNGKAVSGVNTPQQDHLLALFGGASAAPKPQSPLLPLPTMPTESGKPISILRHSTPQAQSPPPAPEAPRLLPEPISDKPTTTTQNHLLDLFKSKSNVSSKDSPISPFLLGSPNVPREATLLQAFQSGSPAAKRTEVTAERKSSSSATPTEAKGFLLGFLNDVVQKEGRSH</sequence>
<organism evidence="11 12">
    <name type="scientific">Peltaster fructicola</name>
    <dbReference type="NCBI Taxonomy" id="286661"/>
    <lineage>
        <taxon>Eukaryota</taxon>
        <taxon>Fungi</taxon>
        <taxon>Dikarya</taxon>
        <taxon>Ascomycota</taxon>
        <taxon>Pezizomycotina</taxon>
        <taxon>Dothideomycetes</taxon>
        <taxon>Dothideomycetes incertae sedis</taxon>
        <taxon>Peltaster</taxon>
    </lineage>
</organism>
<keyword evidence="6" id="KW-0378">Hydrolase</keyword>
<evidence type="ECO:0000256" key="1">
    <source>
        <dbReference type="ARBA" id="ARBA00001936"/>
    </source>
</evidence>
<feature type="compositionally biased region" description="Basic and acidic residues" evidence="9">
    <location>
        <begin position="813"/>
        <end position="823"/>
    </location>
</feature>
<dbReference type="Gene3D" id="3.90.79.10">
    <property type="entry name" value="Nucleoside Triphosphate Pyrophosphohydrolase"/>
    <property type="match status" value="1"/>
</dbReference>
<evidence type="ECO:0000256" key="9">
    <source>
        <dbReference type="SAM" id="MobiDB-lite"/>
    </source>
</evidence>
<proteinExistence type="inferred from homology"/>
<feature type="domain" description="Nudix hydrolase" evidence="10">
    <location>
        <begin position="94"/>
        <end position="227"/>
    </location>
</feature>
<comment type="similarity">
    <text evidence="3">Belongs to the Nudix hydrolase family. DCP2 subfamily.</text>
</comment>
<dbReference type="EMBL" id="CP051139">
    <property type="protein sequence ID" value="QIW94824.1"/>
    <property type="molecule type" value="Genomic_DNA"/>
</dbReference>
<dbReference type="Gene3D" id="1.10.10.1050">
    <property type="entry name" value="Dcp2, box A domain"/>
    <property type="match status" value="1"/>
</dbReference>
<evidence type="ECO:0000259" key="10">
    <source>
        <dbReference type="PROSITE" id="PS51462"/>
    </source>
</evidence>
<dbReference type="SMART" id="SM01125">
    <property type="entry name" value="DCP2"/>
    <property type="match status" value="1"/>
</dbReference>
<dbReference type="InterPro" id="IPR020084">
    <property type="entry name" value="NUDIX_hydrolase_CS"/>
</dbReference>
<dbReference type="InterPro" id="IPR036189">
    <property type="entry name" value="DCP2_BoxA_sf"/>
</dbReference>
<feature type="compositionally biased region" description="Pro residues" evidence="9">
    <location>
        <begin position="711"/>
        <end position="720"/>
    </location>
</feature>
<keyword evidence="12" id="KW-1185">Reference proteome</keyword>
<keyword evidence="4" id="KW-0963">Cytoplasm</keyword>
<feature type="region of interest" description="Disordered" evidence="9">
    <location>
        <begin position="510"/>
        <end position="565"/>
    </location>
</feature>
<keyword evidence="5" id="KW-0479">Metal-binding</keyword>
<evidence type="ECO:0000256" key="3">
    <source>
        <dbReference type="ARBA" id="ARBA00005279"/>
    </source>
</evidence>
<dbReference type="Proteomes" id="UP000503462">
    <property type="component" value="Chromosome 1"/>
</dbReference>
<evidence type="ECO:0000256" key="4">
    <source>
        <dbReference type="ARBA" id="ARBA00022490"/>
    </source>
</evidence>
<evidence type="ECO:0000256" key="5">
    <source>
        <dbReference type="ARBA" id="ARBA00022723"/>
    </source>
</evidence>
<feature type="compositionally biased region" description="Polar residues" evidence="9">
    <location>
        <begin position="620"/>
        <end position="653"/>
    </location>
</feature>
<dbReference type="GO" id="GO:0030145">
    <property type="term" value="F:manganese ion binding"/>
    <property type="evidence" value="ECO:0007669"/>
    <property type="project" value="InterPro"/>
</dbReference>
<dbReference type="GO" id="GO:0000290">
    <property type="term" value="P:deadenylation-dependent decapping of nuclear-transcribed mRNA"/>
    <property type="evidence" value="ECO:0007669"/>
    <property type="project" value="InterPro"/>
</dbReference>
<dbReference type="PANTHER" id="PTHR23114">
    <property type="entry name" value="M7GPPPN-MRNA HYDROLASE"/>
    <property type="match status" value="1"/>
</dbReference>
<feature type="region of interest" description="Disordered" evidence="9">
    <location>
        <begin position="578"/>
        <end position="690"/>
    </location>
</feature>
<feature type="region of interest" description="Disordered" evidence="9">
    <location>
        <begin position="710"/>
        <end position="729"/>
    </location>
</feature>
<dbReference type="InterPro" id="IPR007722">
    <property type="entry name" value="DCP2_BoxA"/>
</dbReference>
<comment type="cofactor">
    <cofactor evidence="1">
        <name>Mn(2+)</name>
        <dbReference type="ChEBI" id="CHEBI:29035"/>
    </cofactor>
</comment>
<feature type="compositionally biased region" description="Polar residues" evidence="9">
    <location>
        <begin position="510"/>
        <end position="519"/>
    </location>
</feature>
<name>A0A6H0XJM6_9PEZI</name>
<reference evidence="11 12" key="1">
    <citation type="journal article" date="2016" name="Sci. Rep.">
        <title>Peltaster fructicola genome reveals evolution from an invasive phytopathogen to an ectophytic parasite.</title>
        <authorList>
            <person name="Xu C."/>
            <person name="Chen H."/>
            <person name="Gleason M.L."/>
            <person name="Xu J.R."/>
            <person name="Liu H."/>
            <person name="Zhang R."/>
            <person name="Sun G."/>
        </authorList>
    </citation>
    <scope>NUCLEOTIDE SEQUENCE [LARGE SCALE GENOMIC DNA]</scope>
    <source>
        <strain evidence="11 12">LNHT1506</strain>
    </source>
</reference>
<gene>
    <name evidence="11" type="ORF">AMS68_000342</name>
</gene>
<dbReference type="InterPro" id="IPR000086">
    <property type="entry name" value="NUDIX_hydrolase_dom"/>
</dbReference>
<dbReference type="Pfam" id="PF05026">
    <property type="entry name" value="DCP2"/>
    <property type="match status" value="1"/>
</dbReference>
<evidence type="ECO:0000256" key="2">
    <source>
        <dbReference type="ARBA" id="ARBA00004496"/>
    </source>
</evidence>
<feature type="region of interest" description="Disordered" evidence="9">
    <location>
        <begin position="805"/>
        <end position="832"/>
    </location>
</feature>
<dbReference type="FunFam" id="3.90.79.10:FF:000003">
    <property type="entry name" value="M7GpppN-mRNA hydrolase isoform 2"/>
    <property type="match status" value="1"/>
</dbReference>
<evidence type="ECO:0000313" key="11">
    <source>
        <dbReference type="EMBL" id="QIW94824.1"/>
    </source>
</evidence>
<dbReference type="PROSITE" id="PS00893">
    <property type="entry name" value="NUDIX_BOX"/>
    <property type="match status" value="1"/>
</dbReference>
<dbReference type="SUPFAM" id="SSF55811">
    <property type="entry name" value="Nudix"/>
    <property type="match status" value="1"/>
</dbReference>
<dbReference type="InterPro" id="IPR015797">
    <property type="entry name" value="NUDIX_hydrolase-like_dom_sf"/>
</dbReference>
<accession>A0A6H0XJM6</accession>
<evidence type="ECO:0000256" key="8">
    <source>
        <dbReference type="ARBA" id="ARBA00023211"/>
    </source>
</evidence>
<keyword evidence="8" id="KW-0464">Manganese</keyword>
<feature type="region of interest" description="Disordered" evidence="9">
    <location>
        <begin position="734"/>
        <end position="763"/>
    </location>
</feature>
<dbReference type="GO" id="GO:0003723">
    <property type="term" value="F:RNA binding"/>
    <property type="evidence" value="ECO:0007669"/>
    <property type="project" value="UniProtKB-KW"/>
</dbReference>
<dbReference type="CDD" id="cd03672">
    <property type="entry name" value="NUDIX_Dcp2p_Nudt20"/>
    <property type="match status" value="1"/>
</dbReference>
<comment type="subcellular location">
    <subcellularLocation>
        <location evidence="2">Cytoplasm</location>
    </subcellularLocation>
</comment>
<evidence type="ECO:0000313" key="12">
    <source>
        <dbReference type="Proteomes" id="UP000503462"/>
    </source>
</evidence>
<dbReference type="GO" id="GO:0140933">
    <property type="term" value="F:5'-(N(7)-methylguanosine 5'-triphospho)-[mRNA] hydrolase activity"/>
    <property type="evidence" value="ECO:0007669"/>
    <property type="project" value="InterPro"/>
</dbReference>
<dbReference type="SUPFAM" id="SSF140586">
    <property type="entry name" value="Dcp2 domain-like"/>
    <property type="match status" value="1"/>
</dbReference>
<evidence type="ECO:0000256" key="7">
    <source>
        <dbReference type="ARBA" id="ARBA00022884"/>
    </source>
</evidence>
<dbReference type="PROSITE" id="PS51462">
    <property type="entry name" value="NUDIX"/>
    <property type="match status" value="1"/>
</dbReference>
<evidence type="ECO:0000256" key="6">
    <source>
        <dbReference type="ARBA" id="ARBA00022801"/>
    </source>
</evidence>
<dbReference type="Pfam" id="PF00293">
    <property type="entry name" value="NUDIX"/>
    <property type="match status" value="1"/>
</dbReference>
<dbReference type="GO" id="GO:0000932">
    <property type="term" value="C:P-body"/>
    <property type="evidence" value="ECO:0007669"/>
    <property type="project" value="TreeGrafter"/>
</dbReference>
<dbReference type="AlphaFoldDB" id="A0A6H0XJM6"/>
<dbReference type="PANTHER" id="PTHR23114:SF17">
    <property type="entry name" value="M7GPPPN-MRNA HYDROLASE"/>
    <property type="match status" value="1"/>
</dbReference>
<dbReference type="InterPro" id="IPR044099">
    <property type="entry name" value="Dcp2_NUDIX"/>
</dbReference>
<dbReference type="OrthoDB" id="18996at2759"/>
<protein>
    <recommendedName>
        <fullName evidence="10">Nudix hydrolase domain-containing protein</fullName>
    </recommendedName>
</protein>
<keyword evidence="7" id="KW-0694">RNA-binding</keyword>